<dbReference type="PANTHER" id="PTHR11132">
    <property type="entry name" value="SOLUTE CARRIER FAMILY 35"/>
    <property type="match status" value="1"/>
</dbReference>
<evidence type="ECO:0000256" key="1">
    <source>
        <dbReference type="ARBA" id="ARBA00004141"/>
    </source>
</evidence>
<dbReference type="OrthoDB" id="417037at2759"/>
<evidence type="ECO:0000256" key="4">
    <source>
        <dbReference type="ARBA" id="ARBA00023136"/>
    </source>
</evidence>
<keyword evidence="4 6" id="KW-0472">Membrane</keyword>
<keyword evidence="2 6" id="KW-0812">Transmembrane</keyword>
<comment type="caution">
    <text evidence="7">The sequence shown here is derived from an EMBL/GenBank/DDBJ whole genome shotgun (WGS) entry which is preliminary data.</text>
</comment>
<dbReference type="AlphaFoldDB" id="A0A7J6PAQ5"/>
<protein>
    <recommendedName>
        <fullName evidence="9">GDP-mannose transporter</fullName>
    </recommendedName>
</protein>
<gene>
    <name evidence="7" type="ORF">FOZ60_011479</name>
</gene>
<evidence type="ECO:0000256" key="5">
    <source>
        <dbReference type="SAM" id="MobiDB-lite"/>
    </source>
</evidence>
<evidence type="ECO:0000256" key="6">
    <source>
        <dbReference type="SAM" id="Phobius"/>
    </source>
</evidence>
<evidence type="ECO:0000313" key="7">
    <source>
        <dbReference type="EMBL" id="KAF4693253.1"/>
    </source>
</evidence>
<organism evidence="7 8">
    <name type="scientific">Perkinsus olseni</name>
    <name type="common">Perkinsus atlanticus</name>
    <dbReference type="NCBI Taxonomy" id="32597"/>
    <lineage>
        <taxon>Eukaryota</taxon>
        <taxon>Sar</taxon>
        <taxon>Alveolata</taxon>
        <taxon>Perkinsozoa</taxon>
        <taxon>Perkinsea</taxon>
        <taxon>Perkinsida</taxon>
        <taxon>Perkinsidae</taxon>
        <taxon>Perkinsus</taxon>
    </lineage>
</organism>
<feature type="transmembrane region" description="Helical" evidence="6">
    <location>
        <begin position="93"/>
        <end position="111"/>
    </location>
</feature>
<feature type="transmembrane region" description="Helical" evidence="6">
    <location>
        <begin position="26"/>
        <end position="43"/>
    </location>
</feature>
<dbReference type="EMBL" id="JABANP010000048">
    <property type="protein sequence ID" value="KAF4693253.1"/>
    <property type="molecule type" value="Genomic_DNA"/>
</dbReference>
<name>A0A7J6PAQ5_PEROL</name>
<accession>A0A7J6PAQ5</accession>
<feature type="transmembrane region" description="Helical" evidence="6">
    <location>
        <begin position="55"/>
        <end position="73"/>
    </location>
</feature>
<keyword evidence="3 6" id="KW-1133">Transmembrane helix</keyword>
<dbReference type="InterPro" id="IPR050186">
    <property type="entry name" value="TPT_transporter"/>
</dbReference>
<reference evidence="7 8" key="1">
    <citation type="submission" date="2020-04" db="EMBL/GenBank/DDBJ databases">
        <title>Perkinsus olseni comparative genomics.</title>
        <authorList>
            <person name="Bogema D.R."/>
        </authorList>
    </citation>
    <scope>NUCLEOTIDE SEQUENCE [LARGE SCALE GENOMIC DNA]</scope>
    <source>
        <strain evidence="7">00978-12</strain>
    </source>
</reference>
<feature type="region of interest" description="Disordered" evidence="5">
    <location>
        <begin position="330"/>
        <end position="359"/>
    </location>
</feature>
<feature type="transmembrane region" description="Helical" evidence="6">
    <location>
        <begin position="280"/>
        <end position="305"/>
    </location>
</feature>
<feature type="transmembrane region" description="Helical" evidence="6">
    <location>
        <begin position="252"/>
        <end position="273"/>
    </location>
</feature>
<sequence length="359" mass="39527">MTEKIDEKPAGDVVAIQEDTKYTSRVGWAIFMYAACSSTLLIVNKLAVHSIPSPCFVLVCQFLATALFVKLFANYSKANVELMPLEYTLARRFSGVVAIFCLCLFTNVKALQHVNVETVIVFRRVLLAASSHFLRLLLSRTGTAEWEVVAGPLLASSWARSSTWSVMMECRCKAISGSRFTFLAIVTEMAFVKHIINTGKTTPPQTRDSDHGLVAMSTWTRVYYNNVLSIPVLAVAAALNGELRTLAQDYTWTVEAVPSLLGSCVIGIGISFYGFHLRELVTATTFTVVGVLCKVATVLLNHAIWDHHSNMVGSLALLGCIAAGTQYRQAPPREEKTASVPEARDLEMNDMQSEDEEME</sequence>
<comment type="subcellular location">
    <subcellularLocation>
        <location evidence="1">Membrane</location>
        <topology evidence="1">Multi-pass membrane protein</topology>
    </subcellularLocation>
</comment>
<evidence type="ECO:0000256" key="3">
    <source>
        <dbReference type="ARBA" id="ARBA00022989"/>
    </source>
</evidence>
<evidence type="ECO:0000256" key="2">
    <source>
        <dbReference type="ARBA" id="ARBA00022692"/>
    </source>
</evidence>
<dbReference type="Proteomes" id="UP000541610">
    <property type="component" value="Unassembled WGS sequence"/>
</dbReference>
<dbReference type="GO" id="GO:0016020">
    <property type="term" value="C:membrane"/>
    <property type="evidence" value="ECO:0007669"/>
    <property type="project" value="UniProtKB-SubCell"/>
</dbReference>
<feature type="transmembrane region" description="Helical" evidence="6">
    <location>
        <begin position="222"/>
        <end position="240"/>
    </location>
</feature>
<evidence type="ECO:0000313" key="8">
    <source>
        <dbReference type="Proteomes" id="UP000541610"/>
    </source>
</evidence>
<feature type="compositionally biased region" description="Basic and acidic residues" evidence="5">
    <location>
        <begin position="331"/>
        <end position="347"/>
    </location>
</feature>
<proteinExistence type="predicted"/>
<evidence type="ECO:0008006" key="9">
    <source>
        <dbReference type="Google" id="ProtNLM"/>
    </source>
</evidence>